<dbReference type="InterPro" id="IPR026992">
    <property type="entry name" value="DIOX_N"/>
</dbReference>
<dbReference type="OrthoDB" id="288590at2759"/>
<dbReference type="InterPro" id="IPR050231">
    <property type="entry name" value="Iron_ascorbate_oxido_reductase"/>
</dbReference>
<keyword evidence="5" id="KW-1185">Reference proteome</keyword>
<keyword evidence="2 3" id="KW-0408">Iron</keyword>
<dbReference type="Pfam" id="PF14226">
    <property type="entry name" value="DIOX_N"/>
    <property type="match status" value="1"/>
</dbReference>
<dbReference type="KEGG" id="aprc:113851421"/>
<sequence length="346" mass="39323">MTHYISKLGTEMNNLESYPPVLRHLDQQHRAKADTDEEGDPIQDPDPVAVIDLECLEHEQKKLEEACKNWGIFRLVNHGVPLTLLKDLQEVAKELFSMSFECKEGACSGTPVTYFWGTPALTPSGAALTGGPQNINWVEGFDVPLSQLSHFNPQIPTLQSIRLLLMDYENHLSRIATTLFEAMAKNLELNLKPPKPYLSENTGMVRVYRYPHCTDTNVGWGMEAHTDSSILSILNQNDEVSGLQVLKDDQWLTIKPISDTFIVNLGDMMQAISDDRYKSVTHRVKINKHRERISICYFVFPGEELVIESSKYKPFTYNEFRAQVQQDIKAIGHKVGLARFQQIENC</sequence>
<gene>
    <name evidence="6" type="primary">LOC113851421</name>
</gene>
<evidence type="ECO:0000313" key="6">
    <source>
        <dbReference type="RefSeq" id="XP_027337687.1"/>
    </source>
</evidence>
<dbReference type="PRINTS" id="PR00682">
    <property type="entry name" value="IPNSYNTHASE"/>
</dbReference>
<dbReference type="GeneID" id="113851421"/>
<proteinExistence type="inferred from homology"/>
<dbReference type="InterPro" id="IPR027443">
    <property type="entry name" value="IPNS-like_sf"/>
</dbReference>
<evidence type="ECO:0000256" key="2">
    <source>
        <dbReference type="ARBA" id="ARBA00023004"/>
    </source>
</evidence>
<evidence type="ECO:0000256" key="1">
    <source>
        <dbReference type="ARBA" id="ARBA00022723"/>
    </source>
</evidence>
<comment type="similarity">
    <text evidence="3">Belongs to the iron/ascorbate-dependent oxidoreductase family.</text>
</comment>
<evidence type="ECO:0000259" key="4">
    <source>
        <dbReference type="PROSITE" id="PS51471"/>
    </source>
</evidence>
<dbReference type="Gene3D" id="2.60.120.330">
    <property type="entry name" value="B-lactam Antibiotic, Isopenicillin N Synthase, Chain"/>
    <property type="match status" value="1"/>
</dbReference>
<dbReference type="GO" id="GO:0046872">
    <property type="term" value="F:metal ion binding"/>
    <property type="evidence" value="ECO:0007669"/>
    <property type="project" value="UniProtKB-KW"/>
</dbReference>
<accession>A0A8B8K1M9</accession>
<keyword evidence="3" id="KW-0560">Oxidoreductase</keyword>
<dbReference type="RefSeq" id="XP_027337687.1">
    <property type="nucleotide sequence ID" value="XM_027481886.1"/>
</dbReference>
<reference evidence="5" key="1">
    <citation type="journal article" date="2019" name="Toxins">
        <title>Detection of Abrin-Like and Prepropulchellin-Like Toxin Genes and Transcripts Using Whole Genome Sequencing and Full-Length Transcript Sequencing of Abrus precatorius.</title>
        <authorList>
            <person name="Hovde B.T."/>
            <person name="Daligault H.E."/>
            <person name="Hanschen E.R."/>
            <person name="Kunde Y.A."/>
            <person name="Johnson M.B."/>
            <person name="Starkenburg S.R."/>
            <person name="Johnson S.L."/>
        </authorList>
    </citation>
    <scope>NUCLEOTIDE SEQUENCE [LARGE SCALE GENOMIC DNA]</scope>
</reference>
<dbReference type="PROSITE" id="PS51471">
    <property type="entry name" value="FE2OG_OXY"/>
    <property type="match status" value="1"/>
</dbReference>
<name>A0A8B8K1M9_ABRPR</name>
<dbReference type="GO" id="GO:0016491">
    <property type="term" value="F:oxidoreductase activity"/>
    <property type="evidence" value="ECO:0007669"/>
    <property type="project" value="UniProtKB-KW"/>
</dbReference>
<dbReference type="PANTHER" id="PTHR47990">
    <property type="entry name" value="2-OXOGLUTARATE (2OG) AND FE(II)-DEPENDENT OXYGENASE SUPERFAMILY PROTEIN-RELATED"/>
    <property type="match status" value="1"/>
</dbReference>
<feature type="domain" description="Fe2OG dioxygenase" evidence="4">
    <location>
        <begin position="201"/>
        <end position="301"/>
    </location>
</feature>
<dbReference type="Pfam" id="PF03171">
    <property type="entry name" value="2OG-FeII_Oxy"/>
    <property type="match status" value="1"/>
</dbReference>
<organism evidence="5 6">
    <name type="scientific">Abrus precatorius</name>
    <name type="common">Indian licorice</name>
    <name type="synonym">Glycine abrus</name>
    <dbReference type="NCBI Taxonomy" id="3816"/>
    <lineage>
        <taxon>Eukaryota</taxon>
        <taxon>Viridiplantae</taxon>
        <taxon>Streptophyta</taxon>
        <taxon>Embryophyta</taxon>
        <taxon>Tracheophyta</taxon>
        <taxon>Spermatophyta</taxon>
        <taxon>Magnoliopsida</taxon>
        <taxon>eudicotyledons</taxon>
        <taxon>Gunneridae</taxon>
        <taxon>Pentapetalae</taxon>
        <taxon>rosids</taxon>
        <taxon>fabids</taxon>
        <taxon>Fabales</taxon>
        <taxon>Fabaceae</taxon>
        <taxon>Papilionoideae</taxon>
        <taxon>50 kb inversion clade</taxon>
        <taxon>NPAAA clade</taxon>
        <taxon>indigoferoid/millettioid clade</taxon>
        <taxon>Abreae</taxon>
        <taxon>Abrus</taxon>
    </lineage>
</organism>
<dbReference type="AlphaFoldDB" id="A0A8B8K1M9"/>
<evidence type="ECO:0000256" key="3">
    <source>
        <dbReference type="RuleBase" id="RU003682"/>
    </source>
</evidence>
<dbReference type="FunFam" id="2.60.120.330:FF:000054">
    <property type="entry name" value="1-aminocyclopropane-1-carboxylic acid oxidase-like protein"/>
    <property type="match status" value="1"/>
</dbReference>
<protein>
    <submittedName>
        <fullName evidence="6">Gibberellin 2-beta-dioxygenase 8-like</fullName>
    </submittedName>
</protein>
<evidence type="ECO:0000313" key="5">
    <source>
        <dbReference type="Proteomes" id="UP000694853"/>
    </source>
</evidence>
<dbReference type="InterPro" id="IPR044861">
    <property type="entry name" value="IPNS-like_FE2OG_OXY"/>
</dbReference>
<dbReference type="Proteomes" id="UP000694853">
    <property type="component" value="Unplaced"/>
</dbReference>
<reference evidence="6" key="2">
    <citation type="submission" date="2025-08" db="UniProtKB">
        <authorList>
            <consortium name="RefSeq"/>
        </authorList>
    </citation>
    <scope>IDENTIFICATION</scope>
    <source>
        <tissue evidence="6">Young leaves</tissue>
    </source>
</reference>
<dbReference type="SUPFAM" id="SSF51197">
    <property type="entry name" value="Clavaminate synthase-like"/>
    <property type="match status" value="1"/>
</dbReference>
<dbReference type="InterPro" id="IPR005123">
    <property type="entry name" value="Oxoglu/Fe-dep_dioxygenase_dom"/>
</dbReference>
<keyword evidence="1 3" id="KW-0479">Metal-binding</keyword>